<accession>A0A158DED6</accession>
<dbReference type="AlphaFoldDB" id="A0A158DED6"/>
<keyword evidence="2" id="KW-1185">Reference proteome</keyword>
<proteinExistence type="predicted"/>
<dbReference type="STRING" id="1777144.AWB83_05340"/>
<evidence type="ECO:0000313" key="2">
    <source>
        <dbReference type="Proteomes" id="UP000054978"/>
    </source>
</evidence>
<dbReference type="Proteomes" id="UP000054978">
    <property type="component" value="Unassembled WGS sequence"/>
</dbReference>
<name>A0A158DED6_9BURK</name>
<evidence type="ECO:0000313" key="1">
    <source>
        <dbReference type="EMBL" id="SAK92636.1"/>
    </source>
</evidence>
<comment type="caution">
    <text evidence="1">The sequence shown here is derived from an EMBL/GenBank/DDBJ whole genome shotgun (WGS) entry which is preliminary data.</text>
</comment>
<sequence length="43" mass="5282">MRGECFIFQRTEKQGARLMVILCFTGMRPFRWIIPMFEERRLS</sequence>
<protein>
    <submittedName>
        <fullName evidence="1">Uncharacterized protein</fullName>
    </submittedName>
</protein>
<organism evidence="1 2">
    <name type="scientific">Caballeronia ptereochthonis</name>
    <dbReference type="NCBI Taxonomy" id="1777144"/>
    <lineage>
        <taxon>Bacteria</taxon>
        <taxon>Pseudomonadati</taxon>
        <taxon>Pseudomonadota</taxon>
        <taxon>Betaproteobacteria</taxon>
        <taxon>Burkholderiales</taxon>
        <taxon>Burkholderiaceae</taxon>
        <taxon>Caballeronia</taxon>
    </lineage>
</organism>
<reference evidence="1" key="1">
    <citation type="submission" date="2016-01" db="EMBL/GenBank/DDBJ databases">
        <authorList>
            <person name="Peeters C."/>
        </authorList>
    </citation>
    <scope>NUCLEOTIDE SEQUENCE [LARGE SCALE GENOMIC DNA]</scope>
    <source>
        <strain evidence="1">LMG 29326</strain>
    </source>
</reference>
<gene>
    <name evidence="1" type="ORF">AWB83_05340</name>
</gene>
<dbReference type="EMBL" id="FCOB02000030">
    <property type="protein sequence ID" value="SAK92636.1"/>
    <property type="molecule type" value="Genomic_DNA"/>
</dbReference>